<organism evidence="2">
    <name type="scientific">Oscillatoriales cyanobacterium SpSt-418</name>
    <dbReference type="NCBI Taxonomy" id="2282169"/>
    <lineage>
        <taxon>Bacteria</taxon>
        <taxon>Bacillati</taxon>
        <taxon>Cyanobacteriota</taxon>
        <taxon>Cyanophyceae</taxon>
        <taxon>Oscillatoriophycideae</taxon>
        <taxon>Oscillatoriales</taxon>
    </lineage>
</organism>
<gene>
    <name evidence="2" type="ORF">ENR64_17925</name>
</gene>
<dbReference type="EMBL" id="DSRU01000258">
    <property type="protein sequence ID" value="HFM99598.1"/>
    <property type="molecule type" value="Genomic_DNA"/>
</dbReference>
<feature type="domain" description="PPM-type phosphatase" evidence="1">
    <location>
        <begin position="396"/>
        <end position="645"/>
    </location>
</feature>
<name>A0A7C3PI58_9CYAN</name>
<evidence type="ECO:0000313" key="2">
    <source>
        <dbReference type="EMBL" id="HFM99598.1"/>
    </source>
</evidence>
<dbReference type="InterPro" id="IPR025874">
    <property type="entry name" value="DZR"/>
</dbReference>
<protein>
    <submittedName>
        <fullName evidence="2">Serine/threonine phosphatase</fullName>
    </submittedName>
</protein>
<dbReference type="PANTHER" id="PTHR47992">
    <property type="entry name" value="PROTEIN PHOSPHATASE"/>
    <property type="match status" value="1"/>
</dbReference>
<dbReference type="PROSITE" id="PS51746">
    <property type="entry name" value="PPM_2"/>
    <property type="match status" value="1"/>
</dbReference>
<dbReference type="Gene3D" id="3.60.40.10">
    <property type="entry name" value="PPM-type phosphatase domain"/>
    <property type="match status" value="1"/>
</dbReference>
<dbReference type="Pfam" id="PF13672">
    <property type="entry name" value="PP2C_2"/>
    <property type="match status" value="1"/>
</dbReference>
<proteinExistence type="predicted"/>
<dbReference type="InterPro" id="IPR036457">
    <property type="entry name" value="PPM-type-like_dom_sf"/>
</dbReference>
<sequence length="655" mass="72879">MLVCLQCGFENPNSNKFCQECGASLTQNTCPECNSLVPFDALNCQSCGAIAGVIWRAIVLGSKKPSDAANSVPCIKTTDFLDFQQRYKLLEALQPASEMGVSARVIDCHPLQLSLLEAFARQEAEEAGSGFSVNSLAVPPSAQPYLELGSQFHQAVPAIHDAWFQEGQEILLLVDRSGLPGMIELWQDNTLEMPQIQLLQWMYEMVELWEALEPWNCQQSLLELENLKVGEDNALCLQQLYFTPSGVKFTLSDLGHVWHRLFDESQRTHFGNISLLLADVDNGKLTAPFEVRSRIEVIAQELQAEMDNPSREFNDLAALLDMDTDADDLPVTSVPQPAVPTGTPIELANVAPTPVSSDDEHETDTEPTVVLPMQLFSLDDVGRTDVGRQRQHNEDYYGIETQVTRLESPTGKTLHVRNLYILCDGMGGQADGEIASTMAVDTLRRYFKQHWQSQPFNETNGKLPPSQILNEAIQQANKAIYDVNQQNARSGIGRMGTTLVMALISDAELAIANVGDSRLYRYTRKRGLEQLTVDHEVGQREIQRGVDAEIAYARPDAYQLTQALGPRDENFVKPDLHYLELNEDSLLLLCSDGLSDNDLLETHCKTHIEPLLSSQTNLEQGVNKLIELANEYNGHDNITAIAIRAKVRPNLAHLR</sequence>
<comment type="caution">
    <text evidence="2">The sequence shown here is derived from an EMBL/GenBank/DDBJ whole genome shotgun (WGS) entry which is preliminary data.</text>
</comment>
<dbReference type="SMART" id="SM00332">
    <property type="entry name" value="PP2Cc"/>
    <property type="match status" value="1"/>
</dbReference>
<dbReference type="CDD" id="cd00143">
    <property type="entry name" value="PP2Cc"/>
    <property type="match status" value="1"/>
</dbReference>
<accession>A0A7C3PI58</accession>
<dbReference type="GO" id="GO:0004722">
    <property type="term" value="F:protein serine/threonine phosphatase activity"/>
    <property type="evidence" value="ECO:0007669"/>
    <property type="project" value="InterPro"/>
</dbReference>
<evidence type="ECO:0000259" key="1">
    <source>
        <dbReference type="PROSITE" id="PS51746"/>
    </source>
</evidence>
<dbReference type="InterPro" id="IPR001932">
    <property type="entry name" value="PPM-type_phosphatase-like_dom"/>
</dbReference>
<dbReference type="Pfam" id="PF12773">
    <property type="entry name" value="DZR"/>
    <property type="match status" value="1"/>
</dbReference>
<dbReference type="AlphaFoldDB" id="A0A7C3PI58"/>
<reference evidence="2" key="1">
    <citation type="journal article" date="2020" name="mSystems">
        <title>Genome- and Community-Level Interaction Insights into Carbon Utilization and Element Cycling Functions of Hydrothermarchaeota in Hydrothermal Sediment.</title>
        <authorList>
            <person name="Zhou Z."/>
            <person name="Liu Y."/>
            <person name="Xu W."/>
            <person name="Pan J."/>
            <person name="Luo Z.H."/>
            <person name="Li M."/>
        </authorList>
    </citation>
    <scope>NUCLEOTIDE SEQUENCE [LARGE SCALE GENOMIC DNA]</scope>
    <source>
        <strain evidence="2">SpSt-418</strain>
    </source>
</reference>
<dbReference type="SMART" id="SM00331">
    <property type="entry name" value="PP2C_SIG"/>
    <property type="match status" value="1"/>
</dbReference>
<dbReference type="NCBIfam" id="NF011149">
    <property type="entry name" value="PRK14559.1"/>
    <property type="match status" value="1"/>
</dbReference>
<dbReference type="InterPro" id="IPR015655">
    <property type="entry name" value="PP2C"/>
</dbReference>
<dbReference type="SUPFAM" id="SSF81606">
    <property type="entry name" value="PP2C-like"/>
    <property type="match status" value="1"/>
</dbReference>